<evidence type="ECO:0000256" key="3">
    <source>
        <dbReference type="ARBA" id="ARBA00022840"/>
    </source>
</evidence>
<dbReference type="InterPro" id="IPR003439">
    <property type="entry name" value="ABC_transporter-like_ATP-bd"/>
</dbReference>
<evidence type="ECO:0000256" key="1">
    <source>
        <dbReference type="ARBA" id="ARBA00022448"/>
    </source>
</evidence>
<evidence type="ECO:0000259" key="4">
    <source>
        <dbReference type="PROSITE" id="PS50893"/>
    </source>
</evidence>
<keyword evidence="2" id="KW-0547">Nucleotide-binding</keyword>
<dbReference type="PANTHER" id="PTHR42939:SF1">
    <property type="entry name" value="ABC TRANSPORTER ATP-BINDING PROTEIN ALBC-RELATED"/>
    <property type="match status" value="1"/>
</dbReference>
<name>A0AAJ5WVA6_9BACT</name>
<evidence type="ECO:0000313" key="5">
    <source>
        <dbReference type="EMBL" id="WEK37450.1"/>
    </source>
</evidence>
<dbReference type="InterPro" id="IPR003593">
    <property type="entry name" value="AAA+_ATPase"/>
</dbReference>
<gene>
    <name evidence="5" type="ORF">P0Y53_08045</name>
</gene>
<keyword evidence="3 5" id="KW-0067">ATP-binding</keyword>
<keyword evidence="1" id="KW-0813">Transport</keyword>
<dbReference type="GO" id="GO:0005524">
    <property type="term" value="F:ATP binding"/>
    <property type="evidence" value="ECO:0007669"/>
    <property type="project" value="UniProtKB-KW"/>
</dbReference>
<dbReference type="Proteomes" id="UP001220610">
    <property type="component" value="Chromosome"/>
</dbReference>
<dbReference type="InterPro" id="IPR051782">
    <property type="entry name" value="ABC_Transporter_VariousFunc"/>
</dbReference>
<proteinExistence type="predicted"/>
<dbReference type="SUPFAM" id="SSF52540">
    <property type="entry name" value="P-loop containing nucleoside triphosphate hydrolases"/>
    <property type="match status" value="1"/>
</dbReference>
<protein>
    <submittedName>
        <fullName evidence="5">ATP-binding cassette domain-containing protein</fullName>
    </submittedName>
</protein>
<dbReference type="PANTHER" id="PTHR42939">
    <property type="entry name" value="ABC TRANSPORTER ATP-BINDING PROTEIN ALBC-RELATED"/>
    <property type="match status" value="1"/>
</dbReference>
<dbReference type="InterPro" id="IPR017871">
    <property type="entry name" value="ABC_transporter-like_CS"/>
</dbReference>
<dbReference type="Pfam" id="PF00005">
    <property type="entry name" value="ABC_tran"/>
    <property type="match status" value="1"/>
</dbReference>
<accession>A0AAJ5WVA6</accession>
<dbReference type="AlphaFoldDB" id="A0AAJ5WVA6"/>
<dbReference type="EMBL" id="CP119311">
    <property type="protein sequence ID" value="WEK37450.1"/>
    <property type="molecule type" value="Genomic_DNA"/>
</dbReference>
<dbReference type="GO" id="GO:0016887">
    <property type="term" value="F:ATP hydrolysis activity"/>
    <property type="evidence" value="ECO:0007669"/>
    <property type="project" value="InterPro"/>
</dbReference>
<dbReference type="Gene3D" id="3.40.50.300">
    <property type="entry name" value="P-loop containing nucleotide triphosphate hydrolases"/>
    <property type="match status" value="1"/>
</dbReference>
<reference evidence="5" key="1">
    <citation type="submission" date="2023-03" db="EMBL/GenBank/DDBJ databases">
        <title>Andean soil-derived lignocellulolytic bacterial consortium as a source of novel taxa and putative plastic-active enzymes.</title>
        <authorList>
            <person name="Diaz-Garcia L."/>
            <person name="Chuvochina M."/>
            <person name="Feuerriegel G."/>
            <person name="Bunk B."/>
            <person name="Sproer C."/>
            <person name="Streit W.R."/>
            <person name="Rodriguez L.M."/>
            <person name="Overmann J."/>
            <person name="Jimenez D.J."/>
        </authorList>
    </citation>
    <scope>NUCLEOTIDE SEQUENCE</scope>
    <source>
        <strain evidence="5">MAG 7</strain>
    </source>
</reference>
<dbReference type="InterPro" id="IPR027417">
    <property type="entry name" value="P-loop_NTPase"/>
</dbReference>
<dbReference type="SMART" id="SM00382">
    <property type="entry name" value="AAA"/>
    <property type="match status" value="1"/>
</dbReference>
<organism evidence="5 6">
    <name type="scientific">Candidatus Pseudobacter hemicellulosilyticus</name>
    <dbReference type="NCBI Taxonomy" id="3121375"/>
    <lineage>
        <taxon>Bacteria</taxon>
        <taxon>Pseudomonadati</taxon>
        <taxon>Bacteroidota</taxon>
        <taxon>Chitinophagia</taxon>
        <taxon>Chitinophagales</taxon>
        <taxon>Chitinophagaceae</taxon>
        <taxon>Pseudobacter</taxon>
    </lineage>
</organism>
<dbReference type="PROSITE" id="PS00211">
    <property type="entry name" value="ABC_TRANSPORTER_1"/>
    <property type="match status" value="1"/>
</dbReference>
<sequence>MKISLTKAGKRFNREWIFRNFQYEFMAGTAYAITGPNGSGKSTLLQATGGALALSEGAVTYTPANATRPIEPDQAFQYLSIAAPYLELIEEMTVTEFLQFHQQFKPLLPNWSIPAIITAVGLEKAAHKQIRFYSSGMKQRVKLAQAIFSHVPCILLDEPCTNLDAEGISLYHQLIDAHCSQRLVIVSSNDPQEYSFCREQIRITDYR</sequence>
<evidence type="ECO:0000313" key="6">
    <source>
        <dbReference type="Proteomes" id="UP001220610"/>
    </source>
</evidence>
<feature type="domain" description="ABC transporter" evidence="4">
    <location>
        <begin position="3"/>
        <end position="207"/>
    </location>
</feature>
<evidence type="ECO:0000256" key="2">
    <source>
        <dbReference type="ARBA" id="ARBA00022741"/>
    </source>
</evidence>
<dbReference type="PROSITE" id="PS50893">
    <property type="entry name" value="ABC_TRANSPORTER_2"/>
    <property type="match status" value="1"/>
</dbReference>